<dbReference type="InterPro" id="IPR006531">
    <property type="entry name" value="Gp5/Vgr_OB"/>
</dbReference>
<keyword evidence="7" id="KW-1185">Reference proteome</keyword>
<dbReference type="Pfam" id="PF22178">
    <property type="entry name" value="Gp5_trimer_C"/>
    <property type="match status" value="1"/>
</dbReference>
<evidence type="ECO:0000256" key="3">
    <source>
        <dbReference type="ARBA" id="ARBA00022525"/>
    </source>
</evidence>
<dbReference type="NCBIfam" id="TIGR01646">
    <property type="entry name" value="vgr_GE"/>
    <property type="match status" value="1"/>
</dbReference>
<dbReference type="NCBIfam" id="TIGR03361">
    <property type="entry name" value="VI_Rhs_Vgr"/>
    <property type="match status" value="1"/>
</dbReference>
<evidence type="ECO:0000313" key="6">
    <source>
        <dbReference type="EMBL" id="RDD64318.1"/>
    </source>
</evidence>
<proteinExistence type="inferred from homology"/>
<sequence length="773" mass="85503">MAIDFKFDRIAYLVTPLPLFDGLDAMLFAHLSGRDEVSRCFRYTVLARSPDPNIKSQDLLGQNVTVAVVGEPDSFTLRFFNGIVDQFRFEGNDDEDMFMYRLVLRPKLWMLSKTTDNRIFQEVSAIDIVKQLFDEHGVTDYRLDLTGTPEPRDYCVQYGETDLDFVQRLLEEEGIFYSFVFSEDKHELVLSDDPMALDTPGGFGELRFEPNFVPDQDGLGVITKLTRTEKIVSGSHTLTDYNFETPSTDLIARSENLMGHENDGMERYTYPGRHGTQGLGEKLAGFRNRQDQALAQQIWAESSAAMFCAGCAFSLVDYPRDEENIDYMILAVDYDIWDGQYSSRATRNRPEGIFTSYRMVPQESGYCPPQITPKPVMKGPQTAIVVGPAGEEIYTDEYARVKVQFYWDREGGHDENSTCFIRVSSVWAGSGWGFIQIPRIGQEVIVDFLDGDPDRPIITGRVYNAEQMPPYALPGNMTQSGWKSNSSKGGGGWNELRFEDLKGSEEVYFQAEKDHTEWIKNNETRNIDNDFAETVGHDAKQDVINNRDETVGNNKTTQVGVNRDVTIGNNDTESVGNNRSLTVGVNEVISVGSNSDETIGANHSQTVGISQTISVGAMRVDTVGAAETRTVGAAQVNTIGAVRQMTVGASQSHDIGLTDSWTIGGGQSVEIGQDQATMVGKNYSLQIAEESSTTVGKNRAVTVAEDQRTEVGKNIIVKAGDSITFTCGKANFQMKKDGTIVIEGKDVTIKGSGKINVKASSDVTVKGSKIDLN</sequence>
<protein>
    <submittedName>
        <fullName evidence="6">Type VI secretion system tip protein VgrG</fullName>
    </submittedName>
</protein>
<dbReference type="AlphaFoldDB" id="A0A369TGB4"/>
<dbReference type="SUPFAM" id="SSF69255">
    <property type="entry name" value="gp5 N-terminal domain-like"/>
    <property type="match status" value="1"/>
</dbReference>
<dbReference type="Gene3D" id="3.55.50.10">
    <property type="entry name" value="Baseplate protein-like domains"/>
    <property type="match status" value="1"/>
</dbReference>
<keyword evidence="3" id="KW-0964">Secreted</keyword>
<dbReference type="InterPro" id="IPR037026">
    <property type="entry name" value="Vgr_OB-fold_dom_sf"/>
</dbReference>
<gene>
    <name evidence="6" type="primary">tssI</name>
    <name evidence="6" type="ORF">DU478_20640</name>
</gene>
<dbReference type="Gene3D" id="4.10.220.110">
    <property type="match status" value="1"/>
</dbReference>
<dbReference type="Pfam" id="PF05954">
    <property type="entry name" value="Phage_GPD"/>
    <property type="match status" value="1"/>
</dbReference>
<dbReference type="Gene3D" id="2.40.50.230">
    <property type="entry name" value="Gp5 N-terminal domain"/>
    <property type="match status" value="1"/>
</dbReference>
<comment type="subcellular location">
    <subcellularLocation>
        <location evidence="1">Secreted</location>
    </subcellularLocation>
</comment>
<accession>A0A369TGB4</accession>
<evidence type="ECO:0000256" key="2">
    <source>
        <dbReference type="ARBA" id="ARBA00005558"/>
    </source>
</evidence>
<dbReference type="PANTHER" id="PTHR32305:SF15">
    <property type="entry name" value="PROTEIN RHSA-RELATED"/>
    <property type="match status" value="1"/>
</dbReference>
<organism evidence="6 7">
    <name type="scientific">Thalassococcus profundi</name>
    <dbReference type="NCBI Taxonomy" id="2282382"/>
    <lineage>
        <taxon>Bacteria</taxon>
        <taxon>Pseudomonadati</taxon>
        <taxon>Pseudomonadota</taxon>
        <taxon>Alphaproteobacteria</taxon>
        <taxon>Rhodobacterales</taxon>
        <taxon>Roseobacteraceae</taxon>
        <taxon>Thalassococcus</taxon>
    </lineage>
</organism>
<dbReference type="EMBL" id="QPMK01000024">
    <property type="protein sequence ID" value="RDD64318.1"/>
    <property type="molecule type" value="Genomic_DNA"/>
</dbReference>
<dbReference type="Pfam" id="PF04717">
    <property type="entry name" value="Phage_base_V"/>
    <property type="match status" value="1"/>
</dbReference>
<evidence type="ECO:0000256" key="1">
    <source>
        <dbReference type="ARBA" id="ARBA00004613"/>
    </source>
</evidence>
<dbReference type="InterPro" id="IPR006533">
    <property type="entry name" value="T6SS_Vgr_RhsGE"/>
</dbReference>
<evidence type="ECO:0000313" key="7">
    <source>
        <dbReference type="Proteomes" id="UP000253977"/>
    </source>
</evidence>
<dbReference type="Gene3D" id="2.30.110.50">
    <property type="match status" value="1"/>
</dbReference>
<evidence type="ECO:0000259" key="4">
    <source>
        <dbReference type="Pfam" id="PF04717"/>
    </source>
</evidence>
<dbReference type="InterPro" id="IPR017847">
    <property type="entry name" value="T6SS_RhsGE_Vgr_subset"/>
</dbReference>
<feature type="domain" description="Gp5/Type VI secretion system Vgr protein OB-fold" evidence="4">
    <location>
        <begin position="396"/>
        <end position="463"/>
    </location>
</feature>
<dbReference type="PANTHER" id="PTHR32305">
    <property type="match status" value="1"/>
</dbReference>
<evidence type="ECO:0000259" key="5">
    <source>
        <dbReference type="Pfam" id="PF22178"/>
    </source>
</evidence>
<dbReference type="GO" id="GO:0005576">
    <property type="term" value="C:extracellular region"/>
    <property type="evidence" value="ECO:0007669"/>
    <property type="project" value="UniProtKB-SubCell"/>
</dbReference>
<dbReference type="SUPFAM" id="SSF69279">
    <property type="entry name" value="Phage tail proteins"/>
    <property type="match status" value="2"/>
</dbReference>
<dbReference type="InterPro" id="IPR050708">
    <property type="entry name" value="T6SS_VgrG/RHS"/>
</dbReference>
<dbReference type="InterPro" id="IPR054030">
    <property type="entry name" value="Gp5_Vgr_C"/>
</dbReference>
<dbReference type="SUPFAM" id="SSF69349">
    <property type="entry name" value="Phage fibre proteins"/>
    <property type="match status" value="2"/>
</dbReference>
<comment type="similarity">
    <text evidence="2">Belongs to the VgrG protein family.</text>
</comment>
<reference evidence="6 7" key="1">
    <citation type="submission" date="2018-07" db="EMBL/GenBank/DDBJ databases">
        <title>Thalassococcus profundi sp. nov., a marine bacterium isolated from deep seawater of Okinawa Trough.</title>
        <authorList>
            <person name="Yu M."/>
        </authorList>
    </citation>
    <scope>NUCLEOTIDE SEQUENCE [LARGE SCALE GENOMIC DNA]</scope>
    <source>
        <strain evidence="6 7">WRAS1</strain>
    </source>
</reference>
<comment type="caution">
    <text evidence="6">The sequence shown here is derived from an EMBL/GenBank/DDBJ whole genome shotgun (WGS) entry which is preliminary data.</text>
</comment>
<dbReference type="RefSeq" id="WP_114512761.1">
    <property type="nucleotide sequence ID" value="NZ_QPMK01000024.1"/>
</dbReference>
<dbReference type="OrthoDB" id="9762420at2"/>
<dbReference type="Proteomes" id="UP000253977">
    <property type="component" value="Unassembled WGS sequence"/>
</dbReference>
<feature type="domain" description="Gp5/Type VI secretion system Vgr C-terminal trimerisation" evidence="5">
    <location>
        <begin position="480"/>
        <end position="591"/>
    </location>
</feature>
<name>A0A369TGB4_9RHOB</name>